<evidence type="ECO:0000313" key="2">
    <source>
        <dbReference type="Proteomes" id="UP000598426"/>
    </source>
</evidence>
<comment type="caution">
    <text evidence="1">The sequence shown here is derived from an EMBL/GenBank/DDBJ whole genome shotgun (WGS) entry which is preliminary data.</text>
</comment>
<dbReference type="Proteomes" id="UP000598426">
    <property type="component" value="Unassembled WGS sequence"/>
</dbReference>
<proteinExistence type="predicted"/>
<name>A0ABR8NN21_9MICO</name>
<keyword evidence="2" id="KW-1185">Reference proteome</keyword>
<protein>
    <submittedName>
        <fullName evidence="1">Uncharacterized protein</fullName>
    </submittedName>
</protein>
<evidence type="ECO:0000313" key="1">
    <source>
        <dbReference type="EMBL" id="MBD3942064.1"/>
    </source>
</evidence>
<accession>A0ABR8NN21</accession>
<organism evidence="1 2">
    <name type="scientific">Microbacterium helvum</name>
    <dbReference type="NCBI Taxonomy" id="2773713"/>
    <lineage>
        <taxon>Bacteria</taxon>
        <taxon>Bacillati</taxon>
        <taxon>Actinomycetota</taxon>
        <taxon>Actinomycetes</taxon>
        <taxon>Micrococcales</taxon>
        <taxon>Microbacteriaceae</taxon>
        <taxon>Microbacterium</taxon>
    </lineage>
</organism>
<sequence>MNTAPRPVPDYRLLLPDGWEELPADRSGVEELIRRTSAVFRSAHRPDLDGQLRIMLESAYRKMQQSGIFALYLQTTAREVPLPMSIVASTATGQLGGTLDRQVAKLFRENDAQFLTDDRSIVRWEATAGANAEIDGTTAHLVDYLIPVPGTGRRKALQFTTTIPLPPDAGDDARVVVDGLIHLSDLLISTFTWEQSPE</sequence>
<gene>
    <name evidence="1" type="ORF">IF188_10185</name>
</gene>
<dbReference type="RefSeq" id="WP_191171695.1">
    <property type="nucleotide sequence ID" value="NZ_JACXZS010000006.1"/>
</dbReference>
<dbReference type="EMBL" id="JACXZS010000006">
    <property type="protein sequence ID" value="MBD3942064.1"/>
    <property type="molecule type" value="Genomic_DNA"/>
</dbReference>
<reference evidence="1 2" key="1">
    <citation type="submission" date="2020-09" db="EMBL/GenBank/DDBJ databases">
        <title>Isolation and identification of active actinomycetes.</title>
        <authorList>
            <person name="Li X."/>
        </authorList>
    </citation>
    <scope>NUCLEOTIDE SEQUENCE [LARGE SCALE GENOMIC DNA]</scope>
    <source>
        <strain evidence="1 2">NEAU-LLC</strain>
    </source>
</reference>